<keyword evidence="7 11" id="KW-0732">Signal</keyword>
<dbReference type="PANTHER" id="PTHR10030">
    <property type="entry name" value="ALPHA-L-FUCOSIDASE"/>
    <property type="match status" value="1"/>
</dbReference>
<dbReference type="Gene3D" id="3.20.20.80">
    <property type="entry name" value="Glycosidases"/>
    <property type="match status" value="1"/>
</dbReference>
<dbReference type="InterPro" id="IPR057739">
    <property type="entry name" value="Glyco_hydro_29_N"/>
</dbReference>
<dbReference type="InterPro" id="IPR016286">
    <property type="entry name" value="FUC_metazoa-typ"/>
</dbReference>
<evidence type="ECO:0000256" key="8">
    <source>
        <dbReference type="ARBA" id="ARBA00022801"/>
    </source>
</evidence>
<feature type="signal peptide" evidence="11">
    <location>
        <begin position="1"/>
        <end position="23"/>
    </location>
</feature>
<keyword evidence="16" id="KW-1185">Reference proteome</keyword>
<comment type="caution">
    <text evidence="15">The sequence shown here is derived from an EMBL/GenBank/DDBJ whole genome shotgun (WGS) entry which is preliminary data.</text>
</comment>
<evidence type="ECO:0000256" key="11">
    <source>
        <dbReference type="PIRNR" id="PIRNR001092"/>
    </source>
</evidence>
<feature type="chain" id="PRO_5042675327" description="alpha-L-fucosidase" evidence="11">
    <location>
        <begin position="24"/>
        <end position="463"/>
    </location>
</feature>
<sequence length="463" mass="53363">MQTTSFVSLVLSLFLILVTVSSAKRYEPNWASLDTRPLPAWYDESKIGIFLHWGVFSVPSYISEWFWWEWKGTKSPRAVTFMLENYKPDFTYPDFAPDFKAEFYDPNRWADIFNASGAKYVVLVAKHHEGFTNWPSKYSWNWNAMDVGPNRDLVGDLANAIRKKTDIHFGIYHSLFEWFNPLYLQDAANKYTTQDFVKSKTMPELHELVTKYEPEVVWSDGDWMVNDTYWNSTNFLAWLFNDSPVKDTVVVNDRWGSNTNCKHGSFFNCHDKFVPGQLFKHKWENCMSIDQGSWGFRRDASLSSIYSMDELISLLVRTVSLGGNLLVNVGPTSYGEIAPIYEERLRQMGEWLNINGEAIYATKPWAFQNDTVNPDVWYTSKKTSNGTVVYAILLKWLKGNVLELGTPIVSRQSSITLLGYSGSPFTFTGQATHGVQINVPTISFYNMPCQWGWVFKLENLVNQ</sequence>
<evidence type="ECO:0000259" key="14">
    <source>
        <dbReference type="Pfam" id="PF16757"/>
    </source>
</evidence>
<dbReference type="PIRSF" id="PIRSF001092">
    <property type="entry name" value="Alpha-L-fucosidase"/>
    <property type="match status" value="1"/>
</dbReference>
<dbReference type="InterPro" id="IPR000933">
    <property type="entry name" value="Glyco_hydro_29"/>
</dbReference>
<evidence type="ECO:0000256" key="12">
    <source>
        <dbReference type="PIRSR" id="PIRSR001092-1"/>
    </source>
</evidence>
<evidence type="ECO:0000256" key="4">
    <source>
        <dbReference type="ARBA" id="ARBA00007951"/>
    </source>
</evidence>
<evidence type="ECO:0000256" key="1">
    <source>
        <dbReference type="ARBA" id="ARBA00000321"/>
    </source>
</evidence>
<dbReference type="GO" id="GO:0004560">
    <property type="term" value="F:alpha-L-fucosidase activity"/>
    <property type="evidence" value="ECO:0007669"/>
    <property type="project" value="UniProtKB-EC"/>
</dbReference>
<dbReference type="PANTHER" id="PTHR10030:SF37">
    <property type="entry name" value="ALPHA-L-FUCOSIDASE-RELATED"/>
    <property type="match status" value="1"/>
</dbReference>
<comment type="subunit">
    <text evidence="5">Homotetramer.</text>
</comment>
<organism evidence="15 16">
    <name type="scientific">Littorina saxatilis</name>
    <dbReference type="NCBI Taxonomy" id="31220"/>
    <lineage>
        <taxon>Eukaryota</taxon>
        <taxon>Metazoa</taxon>
        <taxon>Spiralia</taxon>
        <taxon>Lophotrochozoa</taxon>
        <taxon>Mollusca</taxon>
        <taxon>Gastropoda</taxon>
        <taxon>Caenogastropoda</taxon>
        <taxon>Littorinimorpha</taxon>
        <taxon>Littorinoidea</taxon>
        <taxon>Littorinidae</taxon>
        <taxon>Littorina</taxon>
    </lineage>
</organism>
<dbReference type="SMART" id="SM00812">
    <property type="entry name" value="Alpha_L_fucos"/>
    <property type="match status" value="1"/>
</dbReference>
<evidence type="ECO:0000256" key="2">
    <source>
        <dbReference type="ARBA" id="ARBA00000419"/>
    </source>
</evidence>
<dbReference type="FunFam" id="2.60.40.1180:FF:000013">
    <property type="entry name" value="Alpha-L-fucosidase"/>
    <property type="match status" value="1"/>
</dbReference>
<dbReference type="SUPFAM" id="SSF51445">
    <property type="entry name" value="(Trans)glycosidases"/>
    <property type="match status" value="1"/>
</dbReference>
<dbReference type="GO" id="GO:0016139">
    <property type="term" value="P:glycoside catabolic process"/>
    <property type="evidence" value="ECO:0007669"/>
    <property type="project" value="TreeGrafter"/>
</dbReference>
<comment type="function">
    <text evidence="3">Alpha-L-fucosidase is responsible for hydrolyzing the alpha-1,6-linked fucose joined to the reducing-end N-acetylglucosamine of the carbohydrate moieties of glycoproteins.</text>
</comment>
<evidence type="ECO:0000313" key="16">
    <source>
        <dbReference type="Proteomes" id="UP001374579"/>
    </source>
</evidence>
<evidence type="ECO:0000313" key="15">
    <source>
        <dbReference type="EMBL" id="KAK7112161.1"/>
    </source>
</evidence>
<feature type="site" description="May be important for catalysis" evidence="12">
    <location>
        <position position="286"/>
    </location>
</feature>
<dbReference type="InterPro" id="IPR017853">
    <property type="entry name" value="GH"/>
</dbReference>
<dbReference type="GO" id="GO:0005764">
    <property type="term" value="C:lysosome"/>
    <property type="evidence" value="ECO:0007669"/>
    <property type="project" value="TreeGrafter"/>
</dbReference>
<dbReference type="Proteomes" id="UP001374579">
    <property type="component" value="Unassembled WGS sequence"/>
</dbReference>
<comment type="similarity">
    <text evidence="4 11">Belongs to the glycosyl hydrolase 29 family.</text>
</comment>
<dbReference type="EMBL" id="JBAMIC010000002">
    <property type="protein sequence ID" value="KAK7112161.1"/>
    <property type="molecule type" value="Genomic_DNA"/>
</dbReference>
<evidence type="ECO:0000256" key="5">
    <source>
        <dbReference type="ARBA" id="ARBA00011881"/>
    </source>
</evidence>
<evidence type="ECO:0000256" key="6">
    <source>
        <dbReference type="ARBA" id="ARBA00012662"/>
    </source>
</evidence>
<reference evidence="15 16" key="1">
    <citation type="submission" date="2024-02" db="EMBL/GenBank/DDBJ databases">
        <title>Chromosome-scale genome assembly of the rough periwinkle Littorina saxatilis.</title>
        <authorList>
            <person name="De Jode A."/>
            <person name="Faria R."/>
            <person name="Formenti G."/>
            <person name="Sims Y."/>
            <person name="Smith T.P."/>
            <person name="Tracey A."/>
            <person name="Wood J.M.D."/>
            <person name="Zagrodzka Z.B."/>
            <person name="Johannesson K."/>
            <person name="Butlin R.K."/>
            <person name="Leder E.H."/>
        </authorList>
    </citation>
    <scope>NUCLEOTIDE SEQUENCE [LARGE SCALE GENOMIC DNA]</scope>
    <source>
        <strain evidence="15">Snail1</strain>
        <tissue evidence="15">Muscle</tissue>
    </source>
</reference>
<evidence type="ECO:0000259" key="13">
    <source>
        <dbReference type="Pfam" id="PF01120"/>
    </source>
</evidence>
<dbReference type="InterPro" id="IPR018526">
    <property type="entry name" value="Glyco_hydro_29_CS"/>
</dbReference>
<gene>
    <name evidence="15" type="ORF">V1264_011656</name>
</gene>
<dbReference type="AlphaFoldDB" id="A0AAN9BVF5"/>
<dbReference type="Pfam" id="PF16757">
    <property type="entry name" value="Fucosidase_C"/>
    <property type="match status" value="1"/>
</dbReference>
<dbReference type="FunFam" id="3.20.20.80:FF:000027">
    <property type="entry name" value="Alpha-L-fucosidase"/>
    <property type="match status" value="1"/>
</dbReference>
<dbReference type="Pfam" id="PF01120">
    <property type="entry name" value="Alpha_L_fucos"/>
    <property type="match status" value="1"/>
</dbReference>
<keyword evidence="9" id="KW-0325">Glycoprotein</keyword>
<evidence type="ECO:0000256" key="9">
    <source>
        <dbReference type="ARBA" id="ARBA00023180"/>
    </source>
</evidence>
<evidence type="ECO:0000256" key="7">
    <source>
        <dbReference type="ARBA" id="ARBA00022729"/>
    </source>
</evidence>
<name>A0AAN9BVF5_9CAEN</name>
<dbReference type="PROSITE" id="PS00385">
    <property type="entry name" value="ALPHA_L_FUCOSIDASE"/>
    <property type="match status" value="1"/>
</dbReference>
<keyword evidence="8 11" id="KW-0378">Hydrolase</keyword>
<feature type="domain" description="Glycoside hydrolase family 29 N-terminal" evidence="13">
    <location>
        <begin position="19"/>
        <end position="357"/>
    </location>
</feature>
<protein>
    <recommendedName>
        <fullName evidence="6">alpha-L-fucosidase</fullName>
        <ecNumber evidence="6">3.2.1.51</ecNumber>
    </recommendedName>
</protein>
<evidence type="ECO:0000256" key="3">
    <source>
        <dbReference type="ARBA" id="ARBA00004071"/>
    </source>
</evidence>
<comment type="catalytic activity">
    <reaction evidence="1">
        <text>a neolactoside IV(2)-alpha-Fuc-nLc4Cer(d18:1(4E)) + H2O = a neolactoside nLc4Cer(d18:1(4E)) + L-fucose</text>
        <dbReference type="Rhea" id="RHEA:48224"/>
        <dbReference type="ChEBI" id="CHEBI:2181"/>
        <dbReference type="ChEBI" id="CHEBI:15377"/>
        <dbReference type="ChEBI" id="CHEBI:17006"/>
        <dbReference type="ChEBI" id="CHEBI:28691"/>
    </reaction>
    <physiologicalReaction direction="left-to-right" evidence="1">
        <dbReference type="Rhea" id="RHEA:48225"/>
    </physiologicalReaction>
</comment>
<comment type="catalytic activity">
    <reaction evidence="2">
        <text>a neolactoside IV(2)-alpha-Fuc-nLc4Cer(d18:0) + H2O = a neolactoside nLc4Cer(d18:0) + L-fucose</text>
        <dbReference type="Rhea" id="RHEA:49308"/>
        <dbReference type="ChEBI" id="CHEBI:2181"/>
        <dbReference type="ChEBI" id="CHEBI:15377"/>
        <dbReference type="ChEBI" id="CHEBI:91119"/>
        <dbReference type="ChEBI" id="CHEBI:91121"/>
    </reaction>
    <physiologicalReaction direction="left-to-right" evidence="2">
        <dbReference type="Rhea" id="RHEA:49309"/>
    </physiologicalReaction>
</comment>
<keyword evidence="10 11" id="KW-0326">Glycosidase</keyword>
<dbReference type="InterPro" id="IPR031919">
    <property type="entry name" value="Fucosidase_C"/>
</dbReference>
<feature type="domain" description="Alpha-L-fucosidase C-terminal" evidence="14">
    <location>
        <begin position="368"/>
        <end position="458"/>
    </location>
</feature>
<dbReference type="EC" id="3.2.1.51" evidence="6"/>
<dbReference type="PRINTS" id="PR00741">
    <property type="entry name" value="GLHYDRLASE29"/>
</dbReference>
<accession>A0AAN9BVF5</accession>
<dbReference type="GO" id="GO:0006004">
    <property type="term" value="P:fucose metabolic process"/>
    <property type="evidence" value="ECO:0007669"/>
    <property type="project" value="InterPro"/>
</dbReference>
<proteinExistence type="inferred from homology"/>
<evidence type="ECO:0000256" key="10">
    <source>
        <dbReference type="ARBA" id="ARBA00023295"/>
    </source>
</evidence>